<organism evidence="3 4">
    <name type="scientific">Geranomyces variabilis</name>
    <dbReference type="NCBI Taxonomy" id="109894"/>
    <lineage>
        <taxon>Eukaryota</taxon>
        <taxon>Fungi</taxon>
        <taxon>Fungi incertae sedis</taxon>
        <taxon>Chytridiomycota</taxon>
        <taxon>Chytridiomycota incertae sedis</taxon>
        <taxon>Chytridiomycetes</taxon>
        <taxon>Spizellomycetales</taxon>
        <taxon>Powellomycetaceae</taxon>
        <taxon>Geranomyces</taxon>
    </lineage>
</organism>
<gene>
    <name evidence="3" type="ORF">HDU87_005921</name>
</gene>
<evidence type="ECO:0000256" key="1">
    <source>
        <dbReference type="SAM" id="MobiDB-lite"/>
    </source>
</evidence>
<dbReference type="InterPro" id="IPR011009">
    <property type="entry name" value="Kinase-like_dom_sf"/>
</dbReference>
<reference evidence="3" key="1">
    <citation type="submission" date="2020-05" db="EMBL/GenBank/DDBJ databases">
        <title>Phylogenomic resolution of chytrid fungi.</title>
        <authorList>
            <person name="Stajich J.E."/>
            <person name="Amses K."/>
            <person name="Simmons R."/>
            <person name="Seto K."/>
            <person name="Myers J."/>
            <person name="Bonds A."/>
            <person name="Quandt C.A."/>
            <person name="Barry K."/>
            <person name="Liu P."/>
            <person name="Grigoriev I."/>
            <person name="Longcore J.E."/>
            <person name="James T.Y."/>
        </authorList>
    </citation>
    <scope>NUCLEOTIDE SEQUENCE</scope>
    <source>
        <strain evidence="3">JEL0379</strain>
    </source>
</reference>
<dbReference type="PROSITE" id="PS50290">
    <property type="entry name" value="PI3_4_KINASE_3"/>
    <property type="match status" value="1"/>
</dbReference>
<dbReference type="Pfam" id="PF00454">
    <property type="entry name" value="PI3_PI4_kinase"/>
    <property type="match status" value="1"/>
</dbReference>
<name>A0AAD5XQK7_9FUNG</name>
<evidence type="ECO:0000313" key="3">
    <source>
        <dbReference type="EMBL" id="KAJ3183805.1"/>
    </source>
</evidence>
<keyword evidence="4" id="KW-1185">Reference proteome</keyword>
<dbReference type="EMBL" id="JADGJQ010000005">
    <property type="protein sequence ID" value="KAJ3183805.1"/>
    <property type="molecule type" value="Genomic_DNA"/>
</dbReference>
<dbReference type="Gene3D" id="3.30.1010.10">
    <property type="entry name" value="Phosphatidylinositol 3-kinase Catalytic Subunit, Chain A, domain 4"/>
    <property type="match status" value="1"/>
</dbReference>
<evidence type="ECO:0000313" key="4">
    <source>
        <dbReference type="Proteomes" id="UP001212152"/>
    </source>
</evidence>
<dbReference type="SUPFAM" id="SSF56112">
    <property type="entry name" value="Protein kinase-like (PK-like)"/>
    <property type="match status" value="1"/>
</dbReference>
<feature type="region of interest" description="Disordered" evidence="1">
    <location>
        <begin position="24"/>
        <end position="45"/>
    </location>
</feature>
<dbReference type="InterPro" id="IPR000403">
    <property type="entry name" value="PI3/4_kinase_cat_dom"/>
</dbReference>
<dbReference type="AlphaFoldDB" id="A0AAD5XQK7"/>
<comment type="caution">
    <text evidence="3">The sequence shown here is derived from an EMBL/GenBank/DDBJ whole genome shotgun (WGS) entry which is preliminary data.</text>
</comment>
<evidence type="ECO:0000259" key="2">
    <source>
        <dbReference type="PROSITE" id="PS50290"/>
    </source>
</evidence>
<proteinExistence type="predicted"/>
<sequence>MAAPPQRLPAGVPREPRDVVPTVRVTRGQSLNSPAAPTAPVFDHDRPAKVLPPAVRKARAYMSLFREEEANPGSEDLEKLAVKICTQVLSAAADPNHAHMALTNLPVVVELMQRFPSALTTFKAMVPQVDSAFFMAYLPDLLNFDNDGGQNLTRRIWGKGPLTFSFLLKKLYADYPCEVYMAIRTRLEPQPLPRDTLSGSHKLLLEEIVSRDRLHSWEVILDAFQWLCEPKELFAEFIDGLQRMIESNWSNTVKQNRISAWCIRFDRLIFSQSSAGRGDLHQRFADTYRQDIQSILGRNGANLKWSFASASNSLVRLRAILRLVETPYRASSPMTDYTHELDQYSGDRVPQARQFPIPGTANPTQYLRSFAPNVTVFDSMRKPKKITMFDMNNNSYSFMFKAGEDLRMDQLMVRVLHCMQQTVDYDQNCAKYELQFSGHQPSVYAMSPFYGLVEFIDSKTLRQIVEEAPGGSAESEAADSNWLAWYRRLRGADDAQKAARLWATSDEQLQARWQRAHLLAINYDLCLNRGMGIPMPELVPIRYAKSNARPNCEEDHG</sequence>
<feature type="domain" description="PI3K/PI4K catalytic" evidence="2">
    <location>
        <begin position="370"/>
        <end position="557"/>
    </location>
</feature>
<accession>A0AAD5XQK7</accession>
<dbReference type="Proteomes" id="UP001212152">
    <property type="component" value="Unassembled WGS sequence"/>
</dbReference>
<protein>
    <recommendedName>
        <fullName evidence="2">PI3K/PI4K catalytic domain-containing protein</fullName>
    </recommendedName>
</protein>